<dbReference type="RefSeq" id="WP_104077388.1">
    <property type="nucleotide sequence ID" value="NZ_CP062179.1"/>
</dbReference>
<gene>
    <name evidence="1" type="ORF">B0O95_106103</name>
</gene>
<accession>A0A2P5KAH0</accession>
<evidence type="ECO:0008006" key="3">
    <source>
        <dbReference type="Google" id="ProtNLM"/>
    </source>
</evidence>
<reference evidence="1 2" key="1">
    <citation type="submission" date="2018-01" db="EMBL/GenBank/DDBJ databases">
        <title>Genomic Encyclopedia of Type Strains, Phase III (KMG-III): the genomes of soil and plant-associated and newly described type strains.</title>
        <authorList>
            <person name="Whitman W."/>
        </authorList>
    </citation>
    <scope>NUCLEOTIDE SEQUENCE [LARGE SCALE GENOMIC DNA]</scope>
    <source>
        <strain evidence="1 2">HKI456</strain>
    </source>
</reference>
<dbReference type="AlphaFoldDB" id="A0A2P5KAH0"/>
<dbReference type="Proteomes" id="UP000243096">
    <property type="component" value="Unassembled WGS sequence"/>
</dbReference>
<organism evidence="1 2">
    <name type="scientific">Mycetohabitans endofungorum</name>
    <dbReference type="NCBI Taxonomy" id="417203"/>
    <lineage>
        <taxon>Bacteria</taxon>
        <taxon>Pseudomonadati</taxon>
        <taxon>Pseudomonadota</taxon>
        <taxon>Betaproteobacteria</taxon>
        <taxon>Burkholderiales</taxon>
        <taxon>Burkholderiaceae</taxon>
        <taxon>Mycetohabitans</taxon>
    </lineage>
</organism>
<comment type="caution">
    <text evidence="1">The sequence shown here is derived from an EMBL/GenBank/DDBJ whole genome shotgun (WGS) entry which is preliminary data.</text>
</comment>
<evidence type="ECO:0000313" key="2">
    <source>
        <dbReference type="Proteomes" id="UP000243096"/>
    </source>
</evidence>
<sequence length="77" mass="8422">MYEALEACAADFNNLPQIITDASKVETIRSALDATARRIAEDTGETEVDRDSLAKLYRGLLAASRIVAQLHEKRSTG</sequence>
<name>A0A2P5KAH0_9BURK</name>
<dbReference type="EMBL" id="PRDW01000006">
    <property type="protein sequence ID" value="PPB83712.1"/>
    <property type="molecule type" value="Genomic_DNA"/>
</dbReference>
<proteinExistence type="predicted"/>
<protein>
    <recommendedName>
        <fullName evidence="3">Type III secretion protein</fullName>
    </recommendedName>
</protein>
<dbReference type="OrthoDB" id="9103915at2"/>
<keyword evidence="2" id="KW-1185">Reference proteome</keyword>
<evidence type="ECO:0000313" key="1">
    <source>
        <dbReference type="EMBL" id="PPB83712.1"/>
    </source>
</evidence>